<comment type="subcellular location">
    <subcellularLocation>
        <location evidence="1">Membrane</location>
        <topology evidence="1">Multi-pass membrane protein</topology>
    </subcellularLocation>
</comment>
<feature type="region of interest" description="Disordered" evidence="9">
    <location>
        <begin position="1"/>
        <end position="23"/>
    </location>
</feature>
<dbReference type="RefSeq" id="XP_044315846.1">
    <property type="nucleotide sequence ID" value="XM_044459911.1"/>
</dbReference>
<feature type="transmembrane region" description="Helical" evidence="10">
    <location>
        <begin position="516"/>
        <end position="538"/>
    </location>
</feature>
<evidence type="ECO:0000256" key="4">
    <source>
        <dbReference type="ARBA" id="ARBA00022692"/>
    </source>
</evidence>
<accession>A0ABM5JAK0</accession>
<keyword evidence="6 10" id="KW-1133">Transmembrane helix</keyword>
<dbReference type="EnsemblMetazoa" id="XM_044459911.1">
    <property type="protein sequence ID" value="XP_044315846.1"/>
    <property type="gene ID" value="LOC108044046"/>
</dbReference>
<evidence type="ECO:0000256" key="10">
    <source>
        <dbReference type="SAM" id="Phobius"/>
    </source>
</evidence>
<keyword evidence="5 8" id="KW-0769">Symport</keyword>
<dbReference type="RefSeq" id="XP_044315845.1">
    <property type="nucleotide sequence ID" value="XM_044459910.1"/>
</dbReference>
<keyword evidence="3 8" id="KW-0813">Transport</keyword>
<reference evidence="12" key="1">
    <citation type="journal article" date="2021" name="Elife">
        <title>Highly contiguous assemblies of 101 drosophilid genomes.</title>
        <authorList>
            <person name="Kim B.Y."/>
            <person name="Wang J.R."/>
            <person name="Miller D.E."/>
            <person name="Barmina O."/>
            <person name="Delaney E."/>
            <person name="Thompson A."/>
            <person name="Comeault A.A."/>
            <person name="Peede D."/>
            <person name="D'Agostino E.R."/>
            <person name="Pelaez J."/>
            <person name="Aguilar J.M."/>
            <person name="Haji D."/>
            <person name="Matsunaga T."/>
            <person name="Armstrong E.E."/>
            <person name="Zych M."/>
            <person name="Ogawa Y."/>
            <person name="Stamenkovic-Radak M."/>
            <person name="Jelic M."/>
            <person name="Veselinovic M.S."/>
            <person name="Tanaskovic M."/>
            <person name="Eric P."/>
            <person name="Gao J.J."/>
            <person name="Katoh T.K."/>
            <person name="Toda M.J."/>
            <person name="Watabe H."/>
            <person name="Watada M."/>
            <person name="Davis J.S."/>
            <person name="Moyle L.C."/>
            <person name="Manoli G."/>
            <person name="Bertolini E."/>
            <person name="Kostal V."/>
            <person name="Hawley R.S."/>
            <person name="Takahashi A."/>
            <person name="Jones C.D."/>
            <person name="Price D.K."/>
            <person name="Whiteman N."/>
            <person name="Kopp A."/>
            <person name="Matute D.R."/>
            <person name="Petrov D.A."/>
        </authorList>
    </citation>
    <scope>NUCLEOTIDE SEQUENCE [LARGE SCALE GENOMIC DNA]</scope>
</reference>
<dbReference type="PROSITE" id="PS00610">
    <property type="entry name" value="NA_NEUROTRAN_SYMP_1"/>
    <property type="match status" value="1"/>
</dbReference>
<sequence>MANQPPPTQPARKEKRIERDENRGQWKSKSEFILSLLGYAIGIGNVWRFPYLCYRSGGAAFLIPYILMVILAGIPLFYMEILLGQFSSTGCTGMFRLAPLLKGTGFAQVVVNAYCVCYYSVIISYPIRMISYCFFKKVPWEDCNNPWNTDECVHGPELGQHNITEGFKTAADEFFHISICSLEVLRISSDISHLGGMVWEQFLSLLITWIIIYLCLMRGIKTVGKVVYFTVPFPYLLLFILFVRGVTLPGAWTGVKFYLYPEWDRLLDLKVWADAAVQMFFGLGPGWGGLVNMASFSNFRNNAKYDSFLIVTINVFTSIFAGFVVFSVLGFLSDKSGIPVESVATGGAGLAFVTYPEAIAMLPVPQLWALMFFCMLFLLGIDSVFVQLEAIMSSILDEWTWVRDHKWKMTIICCVFFFWVSSIMCTNGGMYVLQLFDWYSSAIAVIVICLVEIIMVAWIYGIKNFMLDIEFMLGERPSLYWRISWQIVTPIVLIFILITSIVFIRTITYNNVPYPQWAIIIGWASFASSVMWIPLYIFYIMIRKRATLCDSLKKRLKPLDWTPADPQDRADYEAFRKQRQMPGFMSETDVEGTK</sequence>
<evidence type="ECO:0000313" key="12">
    <source>
        <dbReference type="Proteomes" id="UP001652680"/>
    </source>
</evidence>
<dbReference type="EnsemblMetazoa" id="XM_044459909.1">
    <property type="protein sequence ID" value="XP_044315844.1"/>
    <property type="gene ID" value="LOC108044046"/>
</dbReference>
<feature type="transmembrane region" description="Helical" evidence="10">
    <location>
        <begin position="232"/>
        <end position="255"/>
    </location>
</feature>
<dbReference type="SUPFAM" id="SSF161070">
    <property type="entry name" value="SNF-like"/>
    <property type="match status" value="1"/>
</dbReference>
<comment type="similarity">
    <text evidence="2 8">Belongs to the sodium:neurotransmitter symporter (SNF) (TC 2.A.22) family.</text>
</comment>
<evidence type="ECO:0000256" key="8">
    <source>
        <dbReference type="RuleBase" id="RU003732"/>
    </source>
</evidence>
<evidence type="ECO:0000256" key="6">
    <source>
        <dbReference type="ARBA" id="ARBA00022989"/>
    </source>
</evidence>
<dbReference type="Pfam" id="PF00209">
    <property type="entry name" value="SNF"/>
    <property type="match status" value="1"/>
</dbReference>
<dbReference type="Proteomes" id="UP001652680">
    <property type="component" value="Unassembled WGS sequence"/>
</dbReference>
<feature type="transmembrane region" description="Helical" evidence="10">
    <location>
        <begin position="202"/>
        <end position="220"/>
    </location>
</feature>
<keyword evidence="12" id="KW-1185">Reference proteome</keyword>
<keyword evidence="7 10" id="KW-0472">Membrane</keyword>
<dbReference type="RefSeq" id="XP_044315844.1">
    <property type="nucleotide sequence ID" value="XM_044459909.1"/>
</dbReference>
<dbReference type="PANTHER" id="PTHR11616">
    <property type="entry name" value="SODIUM/CHLORIDE DEPENDENT TRANSPORTER"/>
    <property type="match status" value="1"/>
</dbReference>
<evidence type="ECO:0000256" key="3">
    <source>
        <dbReference type="ARBA" id="ARBA00022448"/>
    </source>
</evidence>
<feature type="transmembrane region" description="Helical" evidence="10">
    <location>
        <begin position="105"/>
        <end position="127"/>
    </location>
</feature>
<dbReference type="InterPro" id="IPR037272">
    <property type="entry name" value="SNS_sf"/>
</dbReference>
<name>A0ABM5JAK0_DRORH</name>
<evidence type="ECO:0000313" key="11">
    <source>
        <dbReference type="EnsemblMetazoa" id="XP_044315845.1"/>
    </source>
</evidence>
<dbReference type="EnsemblMetazoa" id="XM_044459910.1">
    <property type="protein sequence ID" value="XP_044315845.1"/>
    <property type="gene ID" value="LOC108044046"/>
</dbReference>
<dbReference type="PRINTS" id="PR00176">
    <property type="entry name" value="NANEUSMPORT"/>
</dbReference>
<feature type="transmembrane region" description="Helical" evidence="10">
    <location>
        <begin position="438"/>
        <end position="462"/>
    </location>
</feature>
<feature type="compositionally biased region" description="Basic and acidic residues" evidence="9">
    <location>
        <begin position="11"/>
        <end position="23"/>
    </location>
</feature>
<dbReference type="InterPro" id="IPR000175">
    <property type="entry name" value="Na/ntran_symport"/>
</dbReference>
<proteinExistence type="inferred from homology"/>
<feature type="transmembrane region" description="Helical" evidence="10">
    <location>
        <begin position="409"/>
        <end position="432"/>
    </location>
</feature>
<dbReference type="PROSITE" id="PS50267">
    <property type="entry name" value="NA_NEUROTRAN_SYMP_3"/>
    <property type="match status" value="1"/>
</dbReference>
<feature type="transmembrane region" description="Helical" evidence="10">
    <location>
        <begin position="275"/>
        <end position="296"/>
    </location>
</feature>
<feature type="transmembrane region" description="Helical" evidence="10">
    <location>
        <begin position="308"/>
        <end position="332"/>
    </location>
</feature>
<evidence type="ECO:0000256" key="9">
    <source>
        <dbReference type="SAM" id="MobiDB-lite"/>
    </source>
</evidence>
<evidence type="ECO:0000256" key="5">
    <source>
        <dbReference type="ARBA" id="ARBA00022847"/>
    </source>
</evidence>
<evidence type="ECO:0000256" key="1">
    <source>
        <dbReference type="ARBA" id="ARBA00004141"/>
    </source>
</evidence>
<dbReference type="PANTHER" id="PTHR11616:SF241">
    <property type="entry name" value="SODIUM- AND CHLORIDE-DEPENDENT GLYCINE TRANSPORTER 2"/>
    <property type="match status" value="1"/>
</dbReference>
<evidence type="ECO:0000256" key="2">
    <source>
        <dbReference type="ARBA" id="ARBA00006459"/>
    </source>
</evidence>
<reference evidence="11" key="2">
    <citation type="submission" date="2025-05" db="UniProtKB">
        <authorList>
            <consortium name="EnsemblMetazoa"/>
        </authorList>
    </citation>
    <scope>IDENTIFICATION</scope>
</reference>
<evidence type="ECO:0000256" key="7">
    <source>
        <dbReference type="ARBA" id="ARBA00023136"/>
    </source>
</evidence>
<feature type="transmembrane region" description="Helical" evidence="10">
    <location>
        <begin position="62"/>
        <end position="84"/>
    </location>
</feature>
<dbReference type="NCBIfam" id="NF037979">
    <property type="entry name" value="Na_transp"/>
    <property type="match status" value="1"/>
</dbReference>
<feature type="transmembrane region" description="Helical" evidence="10">
    <location>
        <begin position="32"/>
        <end position="50"/>
    </location>
</feature>
<protein>
    <recommendedName>
        <fullName evidence="8">Transporter</fullName>
    </recommendedName>
</protein>
<organism evidence="11 12">
    <name type="scientific">Drosophila rhopaloa</name>
    <name type="common">Fruit fly</name>
    <dbReference type="NCBI Taxonomy" id="1041015"/>
    <lineage>
        <taxon>Eukaryota</taxon>
        <taxon>Metazoa</taxon>
        <taxon>Ecdysozoa</taxon>
        <taxon>Arthropoda</taxon>
        <taxon>Hexapoda</taxon>
        <taxon>Insecta</taxon>
        <taxon>Pterygota</taxon>
        <taxon>Neoptera</taxon>
        <taxon>Endopterygota</taxon>
        <taxon>Diptera</taxon>
        <taxon>Brachycera</taxon>
        <taxon>Muscomorpha</taxon>
        <taxon>Ephydroidea</taxon>
        <taxon>Drosophilidae</taxon>
        <taxon>Drosophila</taxon>
        <taxon>Sophophora</taxon>
    </lineage>
</organism>
<feature type="transmembrane region" description="Helical" evidence="10">
    <location>
        <begin position="483"/>
        <end position="504"/>
    </location>
</feature>
<keyword evidence="4 8" id="KW-0812">Transmembrane</keyword>
<feature type="transmembrane region" description="Helical" evidence="10">
    <location>
        <begin position="367"/>
        <end position="388"/>
    </location>
</feature>
<dbReference type="GeneID" id="108044046"/>